<accession>A0A8H5CR11</accession>
<feature type="domain" description="Enoyl reductase (ER)" evidence="1">
    <location>
        <begin position="35"/>
        <end position="352"/>
    </location>
</feature>
<dbReference type="InterPro" id="IPR047122">
    <property type="entry name" value="Trans-enoyl_RdTase-like"/>
</dbReference>
<dbReference type="GO" id="GO:0016651">
    <property type="term" value="F:oxidoreductase activity, acting on NAD(P)H"/>
    <property type="evidence" value="ECO:0007669"/>
    <property type="project" value="InterPro"/>
</dbReference>
<dbReference type="InterPro" id="IPR013154">
    <property type="entry name" value="ADH-like_N"/>
</dbReference>
<evidence type="ECO:0000313" key="3">
    <source>
        <dbReference type="Proteomes" id="UP000559256"/>
    </source>
</evidence>
<dbReference type="PANTHER" id="PTHR45348:SF2">
    <property type="entry name" value="ZINC-TYPE ALCOHOL DEHYDROGENASE-LIKE PROTEIN C2E1P3.01"/>
    <property type="match status" value="1"/>
</dbReference>
<dbReference type="InterPro" id="IPR011032">
    <property type="entry name" value="GroES-like_sf"/>
</dbReference>
<dbReference type="Pfam" id="PF00107">
    <property type="entry name" value="ADH_zinc_N"/>
    <property type="match status" value="1"/>
</dbReference>
<dbReference type="SUPFAM" id="SSF51735">
    <property type="entry name" value="NAD(P)-binding Rossmann-fold domains"/>
    <property type="match status" value="1"/>
</dbReference>
<dbReference type="EMBL" id="JAACJM010000115">
    <property type="protein sequence ID" value="KAF5345067.1"/>
    <property type="molecule type" value="Genomic_DNA"/>
</dbReference>
<organism evidence="2 3">
    <name type="scientific">Tetrapyrgos nigripes</name>
    <dbReference type="NCBI Taxonomy" id="182062"/>
    <lineage>
        <taxon>Eukaryota</taxon>
        <taxon>Fungi</taxon>
        <taxon>Dikarya</taxon>
        <taxon>Basidiomycota</taxon>
        <taxon>Agaricomycotina</taxon>
        <taxon>Agaricomycetes</taxon>
        <taxon>Agaricomycetidae</taxon>
        <taxon>Agaricales</taxon>
        <taxon>Marasmiineae</taxon>
        <taxon>Marasmiaceae</taxon>
        <taxon>Tetrapyrgos</taxon>
    </lineage>
</organism>
<dbReference type="InterPro" id="IPR036291">
    <property type="entry name" value="NAD(P)-bd_dom_sf"/>
</dbReference>
<dbReference type="Gene3D" id="3.90.180.10">
    <property type="entry name" value="Medium-chain alcohol dehydrogenases, catalytic domain"/>
    <property type="match status" value="1"/>
</dbReference>
<reference evidence="2 3" key="1">
    <citation type="journal article" date="2020" name="ISME J.">
        <title>Uncovering the hidden diversity of litter-decomposition mechanisms in mushroom-forming fungi.</title>
        <authorList>
            <person name="Floudas D."/>
            <person name="Bentzer J."/>
            <person name="Ahren D."/>
            <person name="Johansson T."/>
            <person name="Persson P."/>
            <person name="Tunlid A."/>
        </authorList>
    </citation>
    <scope>NUCLEOTIDE SEQUENCE [LARGE SCALE GENOMIC DNA]</scope>
    <source>
        <strain evidence="2 3">CBS 291.85</strain>
    </source>
</reference>
<dbReference type="InterPro" id="IPR013149">
    <property type="entry name" value="ADH-like_C"/>
</dbReference>
<dbReference type="OrthoDB" id="3233595at2759"/>
<name>A0A8H5CR11_9AGAR</name>
<dbReference type="SMART" id="SM00829">
    <property type="entry name" value="PKS_ER"/>
    <property type="match status" value="1"/>
</dbReference>
<dbReference type="AlphaFoldDB" id="A0A8H5CR11"/>
<dbReference type="Proteomes" id="UP000559256">
    <property type="component" value="Unassembled WGS sequence"/>
</dbReference>
<dbReference type="Pfam" id="PF08240">
    <property type="entry name" value="ADH_N"/>
    <property type="match status" value="1"/>
</dbReference>
<dbReference type="Gene3D" id="3.40.50.720">
    <property type="entry name" value="NAD(P)-binding Rossmann-like Domain"/>
    <property type="match status" value="1"/>
</dbReference>
<gene>
    <name evidence="2" type="ORF">D9758_010413</name>
</gene>
<dbReference type="SUPFAM" id="SSF50129">
    <property type="entry name" value="GroES-like"/>
    <property type="match status" value="1"/>
</dbReference>
<evidence type="ECO:0000313" key="2">
    <source>
        <dbReference type="EMBL" id="KAF5345067.1"/>
    </source>
</evidence>
<proteinExistence type="predicted"/>
<evidence type="ECO:0000259" key="1">
    <source>
        <dbReference type="SMART" id="SM00829"/>
    </source>
</evidence>
<dbReference type="PANTHER" id="PTHR45348">
    <property type="entry name" value="HYPOTHETICAL OXIDOREDUCTASE (EUROFUNG)"/>
    <property type="match status" value="1"/>
</dbReference>
<comment type="caution">
    <text evidence="2">The sequence shown here is derived from an EMBL/GenBank/DDBJ whole genome shotgun (WGS) entry which is preliminary data.</text>
</comment>
<sequence length="368" mass="39781">MTLLTFLRSIHTKTALRQMSQQHVQKALLLESKQGRFVVSTFPKPTSAPPGELVVKVHAAALNPVDWVVQHTGRFFDKYPAICGNDIAGEVEDVGEGVSGWKKGDRIMSQGWLSKNEYAGFQQYTRVLAEVAAKIPEKLSYSKATSIPLGLATAAIGLYSDLPNGIGLNPSFDTVDYSGQAVLVIGGATSIGQYAIQLLRMARFSPIITYASARHAAHLKALGATECIDRNEVPFADLASAVKKLTSVPVTVVYDAVTLPESAPVGYDILARGGSMVYVKDDYIKNKVEDKKLVRVFGSVHTPANREFAEIMYSKLTKMLEDDVIVPNRVEDLPGGLEGIVDGLERLKAGKVSGGVGRGWLSLCQSQT</sequence>
<dbReference type="InterPro" id="IPR020843">
    <property type="entry name" value="ER"/>
</dbReference>
<dbReference type="CDD" id="cd08249">
    <property type="entry name" value="enoyl_reductase_like"/>
    <property type="match status" value="1"/>
</dbReference>
<protein>
    <recommendedName>
        <fullName evidence="1">Enoyl reductase (ER) domain-containing protein</fullName>
    </recommendedName>
</protein>
<keyword evidence="3" id="KW-1185">Reference proteome</keyword>